<dbReference type="AlphaFoldDB" id="A0A2N1NMW4"/>
<dbReference type="InterPro" id="IPR040198">
    <property type="entry name" value="Fido_containing"/>
</dbReference>
<dbReference type="VEuPathDB" id="FungiDB:FUN_017598"/>
<dbReference type="Pfam" id="PF02661">
    <property type="entry name" value="Fic"/>
    <property type="match status" value="1"/>
</dbReference>
<evidence type="ECO:0000313" key="3">
    <source>
        <dbReference type="EMBL" id="PKK75200.1"/>
    </source>
</evidence>
<gene>
    <name evidence="3" type="ORF">RhiirC2_773906</name>
</gene>
<accession>A0A2N1NMW4</accession>
<feature type="active site" evidence="1">
    <location>
        <position position="180"/>
    </location>
</feature>
<sequence>MYMHEINSNLLKDLPTSSKFKEFARTAQLERLTTLNHLNDVNRTMAMHIYLKRNQCSQSHYKDLVCGPFTTYDCEFYSTKLLLKGNTLGLAGTRELYHEIDISEIKRVHRVLLKDTSKENFEFIDGRIQRAGEIRSEVYQLEVPALTEKFIQFRNECTKNPGVHHLIIACRILSAFLHIHPFINDNGRLGRSIMALYFIRNGYPPVVFQKILRLEYALALFQSQTMKEPAPLYILESDFKPITYETKPDSELIIKSVLEHFTYLQLRNSFRRYDNYRYTKQMPFIACNRNHRNYGMPVLQYPMWEIHLDTPPFTNHEHDYNLAINIIDGIRPEIVLDIFALGSTRNELMKSFQLEIDNSDSNLEKNTTDSRLSITSKIYNFENLPEPRNSTKGISCINDLISLFMINY</sequence>
<dbReference type="PROSITE" id="PS51459">
    <property type="entry name" value="FIDO"/>
    <property type="match status" value="1"/>
</dbReference>
<evidence type="ECO:0000259" key="2">
    <source>
        <dbReference type="PROSITE" id="PS51459"/>
    </source>
</evidence>
<dbReference type="EMBL" id="LLXL01000259">
    <property type="protein sequence ID" value="PKK75200.1"/>
    <property type="molecule type" value="Genomic_DNA"/>
</dbReference>
<evidence type="ECO:0000313" key="4">
    <source>
        <dbReference type="Proteomes" id="UP000233469"/>
    </source>
</evidence>
<name>A0A2N1NMW4_9GLOM</name>
<evidence type="ECO:0000256" key="1">
    <source>
        <dbReference type="PIRSR" id="PIRSR640198-1"/>
    </source>
</evidence>
<dbReference type="Gene3D" id="1.10.3290.10">
    <property type="entry name" value="Fido-like domain"/>
    <property type="match status" value="1"/>
</dbReference>
<dbReference type="VEuPathDB" id="FungiDB:RhiirFUN_022926"/>
<dbReference type="Proteomes" id="UP000233469">
    <property type="component" value="Unassembled WGS sequence"/>
</dbReference>
<feature type="domain" description="Fido" evidence="2">
    <location>
        <begin position="100"/>
        <end position="236"/>
    </location>
</feature>
<comment type="caution">
    <text evidence="3">The sequence shown here is derived from an EMBL/GenBank/DDBJ whole genome shotgun (WGS) entry which is preliminary data.</text>
</comment>
<dbReference type="PANTHER" id="PTHR13504:SF38">
    <property type="entry name" value="FIDO DOMAIN-CONTAINING PROTEIN"/>
    <property type="match status" value="1"/>
</dbReference>
<dbReference type="VEuPathDB" id="FungiDB:RhiirA1_463272"/>
<organism evidence="3 4">
    <name type="scientific">Rhizophagus irregularis</name>
    <dbReference type="NCBI Taxonomy" id="588596"/>
    <lineage>
        <taxon>Eukaryota</taxon>
        <taxon>Fungi</taxon>
        <taxon>Fungi incertae sedis</taxon>
        <taxon>Mucoromycota</taxon>
        <taxon>Glomeromycotina</taxon>
        <taxon>Glomeromycetes</taxon>
        <taxon>Glomerales</taxon>
        <taxon>Glomeraceae</taxon>
        <taxon>Rhizophagus</taxon>
    </lineage>
</organism>
<dbReference type="VEuPathDB" id="FungiDB:RhiirFUN_022927"/>
<reference evidence="3 4" key="2">
    <citation type="submission" date="2017-10" db="EMBL/GenBank/DDBJ databases">
        <title>Extensive intraspecific genome diversity in a model arbuscular mycorrhizal fungus.</title>
        <authorList>
            <person name="Chen E.C.H."/>
            <person name="Morin E."/>
            <person name="Baudet D."/>
            <person name="Noel J."/>
            <person name="Ndikumana S."/>
            <person name="Charron P."/>
            <person name="St-Onge C."/>
            <person name="Giorgi J."/>
            <person name="Grigoriev I.V."/>
            <person name="Roux C."/>
            <person name="Martin F.M."/>
            <person name="Corradi N."/>
        </authorList>
    </citation>
    <scope>NUCLEOTIDE SEQUENCE [LARGE SCALE GENOMIC DNA]</scope>
    <source>
        <strain evidence="3 4">C2</strain>
    </source>
</reference>
<proteinExistence type="predicted"/>
<dbReference type="VEuPathDB" id="FungiDB:FUN_017597"/>
<reference evidence="3 4" key="1">
    <citation type="submission" date="2016-04" db="EMBL/GenBank/DDBJ databases">
        <title>Genome analyses suggest a sexual origin of heterokaryosis in a supposedly ancient asexual fungus.</title>
        <authorList>
            <person name="Ropars J."/>
            <person name="Sedzielewska K."/>
            <person name="Noel J."/>
            <person name="Charron P."/>
            <person name="Farinelli L."/>
            <person name="Marton T."/>
            <person name="Kruger M."/>
            <person name="Pelin A."/>
            <person name="Brachmann A."/>
            <person name="Corradi N."/>
        </authorList>
    </citation>
    <scope>NUCLEOTIDE SEQUENCE [LARGE SCALE GENOMIC DNA]</scope>
    <source>
        <strain evidence="3 4">C2</strain>
    </source>
</reference>
<dbReference type="PANTHER" id="PTHR13504">
    <property type="entry name" value="FIDO DOMAIN-CONTAINING PROTEIN DDB_G0283145"/>
    <property type="match status" value="1"/>
</dbReference>
<dbReference type="InterPro" id="IPR036597">
    <property type="entry name" value="Fido-like_dom_sf"/>
</dbReference>
<dbReference type="InterPro" id="IPR003812">
    <property type="entry name" value="Fido"/>
</dbReference>
<dbReference type="SUPFAM" id="SSF140931">
    <property type="entry name" value="Fic-like"/>
    <property type="match status" value="1"/>
</dbReference>
<protein>
    <recommendedName>
        <fullName evidence="2">Fido domain-containing protein</fullName>
    </recommendedName>
</protein>